<dbReference type="GO" id="GO:0009969">
    <property type="term" value="P:xyloglucan biosynthetic process"/>
    <property type="evidence" value="ECO:0007669"/>
    <property type="project" value="TreeGrafter"/>
</dbReference>
<sequence>MGEGTPLGTHKLQEMEEEAFPQWPDNNPLPQQPWLDQIHHQHQQHKLWKRSIGRGTYHHCRHPVLRSKSSLKDLVELRSRLLPHPHHALSEHHHHHHHHHRPRQQNPNPNAAAGEEDDEEEPPERSVEDPPYELGPRIEDWDAQRAAWLRRHPERRSFLAAGKPRVLLVTGSSPRPCENPVGDHYLLKSIKNKIDYCCAHGLEIFDNTALLDTEMAGFWAKLPLGGGVPLVDGLRRHVHRHGLRAPLVPLRRLQPLVTRPARRLGAEGPVRAAAGKLLTSALKDRPVFEADDQSAMVYLLATQRERWGPKVHLESGYYLHGYWGILVHRYEEMIENHRPGLGDHRWPLVTHFVGCKPCAKFGYYPVERCLKQMDRAFNFGDNQILQMY</sequence>
<proteinExistence type="predicted"/>
<reference evidence="7 8" key="1">
    <citation type="journal article" date="2016" name="DNA Res.">
        <title>The draft genome of MD-2 pineapple using hybrid error correction of long reads.</title>
        <authorList>
            <person name="Redwan R.M."/>
            <person name="Saidin A."/>
            <person name="Kumar S.V."/>
        </authorList>
    </citation>
    <scope>NUCLEOTIDE SEQUENCE [LARGE SCALE GENOMIC DNA]</scope>
    <source>
        <strain evidence="8">cv. MD2</strain>
        <tissue evidence="7">Leaf</tissue>
    </source>
</reference>
<evidence type="ECO:0000256" key="4">
    <source>
        <dbReference type="ARBA" id="ARBA00022968"/>
    </source>
</evidence>
<comment type="subcellular location">
    <subcellularLocation>
        <location evidence="1">Golgi apparatus membrane</location>
        <topology evidence="1">Single-pass type II membrane protein</topology>
    </subcellularLocation>
</comment>
<dbReference type="InterPro" id="IPR008630">
    <property type="entry name" value="Glyco_trans_34"/>
</dbReference>
<organism evidence="7 8">
    <name type="scientific">Ananas comosus</name>
    <name type="common">Pineapple</name>
    <name type="synonym">Ananas ananas</name>
    <dbReference type="NCBI Taxonomy" id="4615"/>
    <lineage>
        <taxon>Eukaryota</taxon>
        <taxon>Viridiplantae</taxon>
        <taxon>Streptophyta</taxon>
        <taxon>Embryophyta</taxon>
        <taxon>Tracheophyta</taxon>
        <taxon>Spermatophyta</taxon>
        <taxon>Magnoliopsida</taxon>
        <taxon>Liliopsida</taxon>
        <taxon>Poales</taxon>
        <taxon>Bromeliaceae</taxon>
        <taxon>Bromelioideae</taxon>
        <taxon>Ananas</taxon>
    </lineage>
</organism>
<keyword evidence="4" id="KW-0735">Signal-anchor</keyword>
<name>A0A199UPV2_ANACO</name>
<evidence type="ECO:0000256" key="2">
    <source>
        <dbReference type="ARBA" id="ARBA00022676"/>
    </source>
</evidence>
<dbReference type="STRING" id="4615.A0A199UPV2"/>
<dbReference type="Pfam" id="PF05637">
    <property type="entry name" value="Glyco_transf_34"/>
    <property type="match status" value="2"/>
</dbReference>
<keyword evidence="4" id="KW-0812">Transmembrane</keyword>
<dbReference type="PANTHER" id="PTHR31311:SF5">
    <property type="entry name" value="XYLOGLUCAN 6-XYLOSYLTRANSFERASE 2"/>
    <property type="match status" value="1"/>
</dbReference>
<dbReference type="GO" id="GO:0005802">
    <property type="term" value="C:trans-Golgi network"/>
    <property type="evidence" value="ECO:0007669"/>
    <property type="project" value="TreeGrafter"/>
</dbReference>
<evidence type="ECO:0000256" key="1">
    <source>
        <dbReference type="ARBA" id="ARBA00004323"/>
    </source>
</evidence>
<evidence type="ECO:0000256" key="3">
    <source>
        <dbReference type="ARBA" id="ARBA00022679"/>
    </source>
</evidence>
<keyword evidence="3 7" id="KW-0808">Transferase</keyword>
<evidence type="ECO:0000313" key="8">
    <source>
        <dbReference type="Proteomes" id="UP000092600"/>
    </source>
</evidence>
<accession>A0A199UPV2</accession>
<dbReference type="PANTHER" id="PTHR31311">
    <property type="entry name" value="XYLOGLUCAN 6-XYLOSYLTRANSFERASE 5-RELATED-RELATED"/>
    <property type="match status" value="1"/>
</dbReference>
<evidence type="ECO:0000256" key="6">
    <source>
        <dbReference type="SAM" id="MobiDB-lite"/>
    </source>
</evidence>
<protein>
    <submittedName>
        <fullName evidence="7">Putative glycosyltransferase 2</fullName>
    </submittedName>
</protein>
<feature type="region of interest" description="Disordered" evidence="6">
    <location>
        <begin position="89"/>
        <end position="136"/>
    </location>
</feature>
<keyword evidence="5" id="KW-0333">Golgi apparatus</keyword>
<dbReference type="GO" id="GO:0000139">
    <property type="term" value="C:Golgi membrane"/>
    <property type="evidence" value="ECO:0007669"/>
    <property type="project" value="UniProtKB-SubCell"/>
</dbReference>
<gene>
    <name evidence="7" type="ORF">ACMD2_26984</name>
</gene>
<comment type="caution">
    <text evidence="7">The sequence shown here is derived from an EMBL/GenBank/DDBJ whole genome shotgun (WGS) entry which is preliminary data.</text>
</comment>
<keyword evidence="2" id="KW-0328">Glycosyltransferase</keyword>
<dbReference type="AlphaFoldDB" id="A0A199UPV2"/>
<dbReference type="Proteomes" id="UP000092600">
    <property type="component" value="Unassembled WGS sequence"/>
</dbReference>
<evidence type="ECO:0000256" key="5">
    <source>
        <dbReference type="ARBA" id="ARBA00023034"/>
    </source>
</evidence>
<feature type="compositionally biased region" description="Basic residues" evidence="6">
    <location>
        <begin position="89"/>
        <end position="103"/>
    </location>
</feature>
<dbReference type="GO" id="GO:0035252">
    <property type="term" value="F:UDP-xylosyltransferase activity"/>
    <property type="evidence" value="ECO:0007669"/>
    <property type="project" value="TreeGrafter"/>
</dbReference>
<evidence type="ECO:0000313" key="7">
    <source>
        <dbReference type="EMBL" id="OAY66655.1"/>
    </source>
</evidence>
<dbReference type="GO" id="GO:0016758">
    <property type="term" value="F:hexosyltransferase activity"/>
    <property type="evidence" value="ECO:0007669"/>
    <property type="project" value="TreeGrafter"/>
</dbReference>
<dbReference type="EMBL" id="LSRQ01006013">
    <property type="protein sequence ID" value="OAY66655.1"/>
    <property type="molecule type" value="Genomic_DNA"/>
</dbReference>
<dbReference type="GO" id="GO:0005768">
    <property type="term" value="C:endosome"/>
    <property type="evidence" value="ECO:0007669"/>
    <property type="project" value="TreeGrafter"/>
</dbReference>
<dbReference type="GO" id="GO:0033843">
    <property type="term" value="F:xyloglucan 6-xylosyltransferase activity"/>
    <property type="evidence" value="ECO:0007669"/>
    <property type="project" value="TreeGrafter"/>
</dbReference>
<feature type="non-terminal residue" evidence="7">
    <location>
        <position position="388"/>
    </location>
</feature>